<dbReference type="Proteomes" id="UP000218542">
    <property type="component" value="Unassembled WGS sequence"/>
</dbReference>
<dbReference type="RefSeq" id="WP_096894639.1">
    <property type="nucleotide sequence ID" value="NZ_BAOS01000020.1"/>
</dbReference>
<dbReference type="AlphaFoldDB" id="A0A286TZC6"/>
<proteinExistence type="predicted"/>
<organism evidence="1 2">
    <name type="scientific">Candidatus Scalindua japonica</name>
    <dbReference type="NCBI Taxonomy" id="1284222"/>
    <lineage>
        <taxon>Bacteria</taxon>
        <taxon>Pseudomonadati</taxon>
        <taxon>Planctomycetota</taxon>
        <taxon>Candidatus Brocadiia</taxon>
        <taxon>Candidatus Brocadiales</taxon>
        <taxon>Candidatus Scalinduaceae</taxon>
        <taxon>Candidatus Scalindua</taxon>
    </lineage>
</organism>
<dbReference type="InterPro" id="IPR035069">
    <property type="entry name" value="TTHA1013/TTHA0281-like"/>
</dbReference>
<comment type="caution">
    <text evidence="1">The sequence shown here is derived from an EMBL/GenBank/DDBJ whole genome shotgun (WGS) entry which is preliminary data.</text>
</comment>
<protein>
    <recommendedName>
        <fullName evidence="3">HicB-like antitoxin of toxin-antitoxin system domain-containing protein</fullName>
    </recommendedName>
</protein>
<keyword evidence="2" id="KW-1185">Reference proteome</keyword>
<name>A0A286TZC6_9BACT</name>
<reference evidence="2" key="1">
    <citation type="journal article" date="2017" name="Environ. Microbiol. Rep.">
        <title>Genetic Diversity of Marine Anaerobic Ammonium-Oxidizing Bacteria as Revealed by Genomic and Proteomic Analyses of 'Candidatus Scalindua japonica'.</title>
        <authorList>
            <person name="Oshiki M."/>
            <person name="Mizuto K."/>
            <person name="Kimura Z."/>
            <person name="Kindaichi T."/>
            <person name="Satoh H."/>
            <person name="Okabe S."/>
        </authorList>
    </citation>
    <scope>NUCLEOTIDE SEQUENCE [LARGE SCALE GENOMIC DNA]</scope>
    <source>
        <strain evidence="2">husup-a2</strain>
    </source>
</reference>
<evidence type="ECO:0000313" key="2">
    <source>
        <dbReference type="Proteomes" id="UP000218542"/>
    </source>
</evidence>
<dbReference type="SUPFAM" id="SSF143100">
    <property type="entry name" value="TTHA1013/TTHA0281-like"/>
    <property type="match status" value="1"/>
</dbReference>
<dbReference type="EMBL" id="BAOS01000020">
    <property type="protein sequence ID" value="GAX61245.1"/>
    <property type="molecule type" value="Genomic_DNA"/>
</dbReference>
<accession>A0A286TZC6</accession>
<evidence type="ECO:0000313" key="1">
    <source>
        <dbReference type="EMBL" id="GAX61245.1"/>
    </source>
</evidence>
<sequence>MEMIFHGIIEKSDDQYTAICIELDIATEGGTLKEARNNLKEAVEGYLESVIKDNEEDDFIPRHVPDKVIEEYYQRFKSLLRSSAPSEFYEFSEKACAKS</sequence>
<evidence type="ECO:0008006" key="3">
    <source>
        <dbReference type="Google" id="ProtNLM"/>
    </source>
</evidence>
<dbReference type="Gene3D" id="3.30.160.250">
    <property type="match status" value="1"/>
</dbReference>
<gene>
    <name evidence="1" type="ORF">SCALIN_C20_0022</name>
</gene>